<organism evidence="12 13">
    <name type="scientific">Paralvinella palmiformis</name>
    <dbReference type="NCBI Taxonomy" id="53620"/>
    <lineage>
        <taxon>Eukaryota</taxon>
        <taxon>Metazoa</taxon>
        <taxon>Spiralia</taxon>
        <taxon>Lophotrochozoa</taxon>
        <taxon>Annelida</taxon>
        <taxon>Polychaeta</taxon>
        <taxon>Sedentaria</taxon>
        <taxon>Canalipalpata</taxon>
        <taxon>Terebellida</taxon>
        <taxon>Terebelliformia</taxon>
        <taxon>Alvinellidae</taxon>
        <taxon>Paralvinella</taxon>
    </lineage>
</organism>
<comment type="caution">
    <text evidence="12">The sequence shown here is derived from an EMBL/GenBank/DDBJ whole genome shotgun (WGS) entry which is preliminary data.</text>
</comment>
<evidence type="ECO:0000259" key="11">
    <source>
        <dbReference type="SMART" id="SM01269"/>
    </source>
</evidence>
<keyword evidence="7 9" id="KW-0443">Lipid metabolism</keyword>
<feature type="transmembrane region" description="Helical" evidence="10">
    <location>
        <begin position="115"/>
        <end position="135"/>
    </location>
</feature>
<gene>
    <name evidence="12" type="ORF">LSH36_803g01000</name>
</gene>
<name>A0AAD9IZL3_9ANNE</name>
<dbReference type="SMART" id="SM01269">
    <property type="entry name" value="Lipid_DES"/>
    <property type="match status" value="1"/>
</dbReference>
<dbReference type="CDD" id="cd03508">
    <property type="entry name" value="Delta4-sphingolipid-FADS-like"/>
    <property type="match status" value="1"/>
</dbReference>
<dbReference type="EC" id="1.14.19.17" evidence="3"/>
<dbReference type="Proteomes" id="UP001208570">
    <property type="component" value="Unassembled WGS sequence"/>
</dbReference>
<comment type="similarity">
    <text evidence="2 9">Belongs to the fatty acid desaturase type 1 family. DEGS subfamily.</text>
</comment>
<evidence type="ECO:0000256" key="3">
    <source>
        <dbReference type="ARBA" id="ARBA00012021"/>
    </source>
</evidence>
<dbReference type="GO" id="GO:0016020">
    <property type="term" value="C:membrane"/>
    <property type="evidence" value="ECO:0007669"/>
    <property type="project" value="UniProtKB-SubCell"/>
</dbReference>
<keyword evidence="6 9" id="KW-0560">Oxidoreductase</keyword>
<dbReference type="AlphaFoldDB" id="A0AAD9IZL3"/>
<dbReference type="EMBL" id="JAODUP010000803">
    <property type="protein sequence ID" value="KAK2143896.1"/>
    <property type="molecule type" value="Genomic_DNA"/>
</dbReference>
<keyword evidence="13" id="KW-1185">Reference proteome</keyword>
<dbReference type="GO" id="GO:0046513">
    <property type="term" value="P:ceramide biosynthetic process"/>
    <property type="evidence" value="ECO:0007669"/>
    <property type="project" value="TreeGrafter"/>
</dbReference>
<feature type="transmembrane region" description="Helical" evidence="10">
    <location>
        <begin position="209"/>
        <end position="233"/>
    </location>
</feature>
<dbReference type="Pfam" id="PF00487">
    <property type="entry name" value="FA_desaturase"/>
    <property type="match status" value="1"/>
</dbReference>
<evidence type="ECO:0000313" key="13">
    <source>
        <dbReference type="Proteomes" id="UP001208570"/>
    </source>
</evidence>
<evidence type="ECO:0000256" key="6">
    <source>
        <dbReference type="ARBA" id="ARBA00023002"/>
    </source>
</evidence>
<dbReference type="InterPro" id="IPR011388">
    <property type="entry name" value="DES1/DES2"/>
</dbReference>
<evidence type="ECO:0000256" key="8">
    <source>
        <dbReference type="ARBA" id="ARBA00023136"/>
    </source>
</evidence>
<reference evidence="12" key="1">
    <citation type="journal article" date="2023" name="Mol. Biol. Evol.">
        <title>Third-Generation Sequencing Reveals the Adaptive Role of the Epigenome in Three Deep-Sea Polychaetes.</title>
        <authorList>
            <person name="Perez M."/>
            <person name="Aroh O."/>
            <person name="Sun Y."/>
            <person name="Lan Y."/>
            <person name="Juniper S.K."/>
            <person name="Young C.R."/>
            <person name="Angers B."/>
            <person name="Qian P.Y."/>
        </authorList>
    </citation>
    <scope>NUCLEOTIDE SEQUENCE</scope>
    <source>
        <strain evidence="12">P08H-3</strain>
    </source>
</reference>
<evidence type="ECO:0000256" key="10">
    <source>
        <dbReference type="SAM" id="Phobius"/>
    </source>
</evidence>
<comment type="subcellular location">
    <subcellularLocation>
        <location evidence="1">Membrane</location>
        <topology evidence="1">Multi-pass membrane protein</topology>
    </subcellularLocation>
</comment>
<evidence type="ECO:0000256" key="9">
    <source>
        <dbReference type="PIRNR" id="PIRNR017228"/>
    </source>
</evidence>
<dbReference type="InterPro" id="IPR005804">
    <property type="entry name" value="FA_desaturase_dom"/>
</dbReference>
<proteinExistence type="inferred from homology"/>
<feature type="domain" description="Sphingolipid delta4-desaturase N-terminal" evidence="11">
    <location>
        <begin position="18"/>
        <end position="54"/>
    </location>
</feature>
<dbReference type="PANTHER" id="PTHR12879">
    <property type="entry name" value="SPHINGOLIPID DELTA 4 DESATURASE/C-4 HYDROXYLASE PROTEIN DES2"/>
    <property type="match status" value="1"/>
</dbReference>
<dbReference type="PANTHER" id="PTHR12879:SF8">
    <property type="entry name" value="SPHINGOLIPID DELTA(4)-DESATURASE DES1"/>
    <property type="match status" value="1"/>
</dbReference>
<keyword evidence="8 9" id="KW-0472">Membrane</keyword>
<accession>A0AAD9IZL3</accession>
<evidence type="ECO:0000256" key="5">
    <source>
        <dbReference type="ARBA" id="ARBA00022989"/>
    </source>
</evidence>
<sequence length="337" mass="39409">MDKYFNSFVKLGFKIEHCKDEEWEYTEEPHVSRRQEILKKHPEIKNLMGYDTTIALIVTAEVLSQLTMAYLVKDSSWWTIIFWAYLISASLNHSLGSAIHEIGHNTAFGHGRPKWNRLLGLWCNLPMIVPLSVTYKKYHQDHHRYLGHDTMDVDIPTVIESYLFRHPITKLLWLTVHPLIHGIRPFCKSPKPVTGWEMVNTASQLTFDYLFYCILGRKAFVYLLAGTLFGLGLHPLSGHFISEHYLFTKGQATMSYYGPLNFVLFNVGYHVEHHDFPYIPYSRLPDVKRFAPEYYDHLPQHTSWLKVLWDFIFDVEMGPHARGVGYMREKEESKKVG</sequence>
<evidence type="ECO:0000256" key="7">
    <source>
        <dbReference type="ARBA" id="ARBA00023098"/>
    </source>
</evidence>
<evidence type="ECO:0000313" key="12">
    <source>
        <dbReference type="EMBL" id="KAK2143896.1"/>
    </source>
</evidence>
<dbReference type="GO" id="GO:0042284">
    <property type="term" value="F:sphingolipid delta-4 desaturase activity"/>
    <property type="evidence" value="ECO:0007669"/>
    <property type="project" value="UniProtKB-UniRule"/>
</dbReference>
<evidence type="ECO:0000256" key="2">
    <source>
        <dbReference type="ARBA" id="ARBA00006146"/>
    </source>
</evidence>
<evidence type="ECO:0000256" key="1">
    <source>
        <dbReference type="ARBA" id="ARBA00004141"/>
    </source>
</evidence>
<feature type="transmembrane region" description="Helical" evidence="10">
    <location>
        <begin position="77"/>
        <end position="95"/>
    </location>
</feature>
<protein>
    <recommendedName>
        <fullName evidence="3">sphingolipid 4-desaturase</fullName>
        <ecNumber evidence="3">1.14.19.17</ecNumber>
    </recommendedName>
</protein>
<evidence type="ECO:0000256" key="4">
    <source>
        <dbReference type="ARBA" id="ARBA00022692"/>
    </source>
</evidence>
<keyword evidence="4 10" id="KW-0812">Transmembrane</keyword>
<keyword evidence="5 10" id="KW-1133">Transmembrane helix</keyword>
<dbReference type="PIRSF" id="PIRSF017228">
    <property type="entry name" value="Sphnglp_dlt4_des"/>
    <property type="match status" value="1"/>
</dbReference>
<dbReference type="Pfam" id="PF08557">
    <property type="entry name" value="Lipid_DES"/>
    <property type="match status" value="1"/>
</dbReference>
<dbReference type="InterPro" id="IPR013866">
    <property type="entry name" value="Sphingolipid_d4-desaturase_N"/>
</dbReference>